<feature type="compositionally biased region" description="Basic and acidic residues" evidence="1">
    <location>
        <begin position="117"/>
        <end position="126"/>
    </location>
</feature>
<protein>
    <recommendedName>
        <fullName evidence="3">WW domain-containing protein</fullName>
    </recommendedName>
</protein>
<evidence type="ECO:0000256" key="1">
    <source>
        <dbReference type="SAM" id="MobiDB-lite"/>
    </source>
</evidence>
<dbReference type="Gene3D" id="2.20.70.10">
    <property type="match status" value="1"/>
</dbReference>
<dbReference type="PROSITE" id="PS50020">
    <property type="entry name" value="WW_DOMAIN_2"/>
    <property type="match status" value="1"/>
</dbReference>
<keyword evidence="5" id="KW-1185">Reference proteome</keyword>
<keyword evidence="2" id="KW-0472">Membrane</keyword>
<gene>
    <name evidence="4" type="ORF">ADEAN_000386800</name>
</gene>
<dbReference type="InterPro" id="IPR001202">
    <property type="entry name" value="WW_dom"/>
</dbReference>
<dbReference type="OrthoDB" id="271304at2759"/>
<keyword evidence="2" id="KW-1133">Transmembrane helix</keyword>
<proteinExistence type="predicted"/>
<evidence type="ECO:0000313" key="4">
    <source>
        <dbReference type="EMBL" id="CAD2216406.1"/>
    </source>
</evidence>
<dbReference type="VEuPathDB" id="TriTrypDB:ADEAN_000386800"/>
<evidence type="ECO:0000256" key="2">
    <source>
        <dbReference type="SAM" id="Phobius"/>
    </source>
</evidence>
<dbReference type="AlphaFoldDB" id="A0A7G2C9I7"/>
<feature type="transmembrane region" description="Helical" evidence="2">
    <location>
        <begin position="150"/>
        <end position="179"/>
    </location>
</feature>
<evidence type="ECO:0000259" key="3">
    <source>
        <dbReference type="PROSITE" id="PS50020"/>
    </source>
</evidence>
<keyword evidence="2" id="KW-0812">Transmembrane</keyword>
<sequence>MLRFAQIRRPLPSALVLYRRCKSVQPDAENVSKALPGVELARRAVDPSAQFPTTWSDTEPLPATDPRICWREHYSLEKSQPYYENVTTGEVSWEIPDGFVTRFPKLYANNGFTMDEKGAVSRRDGSNEVVGKPGGEPPVSKKPLTLKQKLAAYGGGGLLWYLIVHNVCLFSIFCCLYFLRIDLVSIARSYGFKIKQKEEVEVVTPTKSRPPFWKTFLFSIVFNKMFVPLQLVFTVATAPLLVHRLEPVARALFPKFKAFVHNIKSRFA</sequence>
<reference evidence="4 5" key="1">
    <citation type="submission" date="2020-08" db="EMBL/GenBank/DDBJ databases">
        <authorList>
            <person name="Newling K."/>
            <person name="Davey J."/>
            <person name="Forrester S."/>
        </authorList>
    </citation>
    <scope>NUCLEOTIDE SEQUENCE [LARGE SCALE GENOMIC DNA]</scope>
    <source>
        <strain evidence="5">Crithidia deanei Carvalho (ATCC PRA-265)</strain>
    </source>
</reference>
<dbReference type="CDD" id="cd00201">
    <property type="entry name" value="WW"/>
    <property type="match status" value="1"/>
</dbReference>
<accession>A0A7G2C9I7</accession>
<name>A0A7G2C9I7_9TRYP</name>
<organism evidence="4 5">
    <name type="scientific">Angomonas deanei</name>
    <dbReference type="NCBI Taxonomy" id="59799"/>
    <lineage>
        <taxon>Eukaryota</taxon>
        <taxon>Discoba</taxon>
        <taxon>Euglenozoa</taxon>
        <taxon>Kinetoplastea</taxon>
        <taxon>Metakinetoplastina</taxon>
        <taxon>Trypanosomatida</taxon>
        <taxon>Trypanosomatidae</taxon>
        <taxon>Strigomonadinae</taxon>
        <taxon>Angomonas</taxon>
    </lineage>
</organism>
<feature type="domain" description="WW" evidence="3">
    <location>
        <begin position="70"/>
        <end position="98"/>
    </location>
</feature>
<dbReference type="Proteomes" id="UP000515908">
    <property type="component" value="Chromosome 06"/>
</dbReference>
<feature type="transmembrane region" description="Helical" evidence="2">
    <location>
        <begin position="216"/>
        <end position="242"/>
    </location>
</feature>
<dbReference type="EMBL" id="LR877150">
    <property type="protein sequence ID" value="CAD2216406.1"/>
    <property type="molecule type" value="Genomic_DNA"/>
</dbReference>
<feature type="region of interest" description="Disordered" evidence="1">
    <location>
        <begin position="117"/>
        <end position="138"/>
    </location>
</feature>
<evidence type="ECO:0000313" key="5">
    <source>
        <dbReference type="Proteomes" id="UP000515908"/>
    </source>
</evidence>